<evidence type="ECO:0000313" key="2">
    <source>
        <dbReference type="Proteomes" id="UP000664277"/>
    </source>
</evidence>
<organism evidence="1 2">
    <name type="scientific">Candidatus Obscuribacter phosphatis</name>
    <dbReference type="NCBI Taxonomy" id="1906157"/>
    <lineage>
        <taxon>Bacteria</taxon>
        <taxon>Bacillati</taxon>
        <taxon>Candidatus Melainabacteria</taxon>
        <taxon>Candidatus Obscuribacterales</taxon>
        <taxon>Candidatus Obscuribacteraceae</taxon>
        <taxon>Candidatus Obscuribacter</taxon>
    </lineage>
</organism>
<proteinExistence type="predicted"/>
<dbReference type="AlphaFoldDB" id="A0A8J7PN82"/>
<dbReference type="EMBL" id="JAFLCK010000027">
    <property type="protein sequence ID" value="MBN8661950.1"/>
    <property type="molecule type" value="Genomic_DNA"/>
</dbReference>
<accession>A0A8J7PN82</accession>
<sequence length="194" mass="22240">MVKDEGMSPSTQSLRDSAAKFYADVQLDEVEAIAKEADAVIADGWICGRDPRFFKSPYRVITPLQKAQFALAYRDFVLGQNQNLSRSLTTYIPYKKRSEFARKYWENSDLSEKFKAETEKYQVCWIHESLLDASELVFRAVEKKFGPALDSTQIMAHDVEQNMVSKYMEDERTESSFAWQLKGTKSGSSKSSNR</sequence>
<evidence type="ECO:0000313" key="1">
    <source>
        <dbReference type="EMBL" id="MBN8661950.1"/>
    </source>
</evidence>
<reference evidence="1" key="1">
    <citation type="submission" date="2021-02" db="EMBL/GenBank/DDBJ databases">
        <title>Genome-Resolved Metagenomics of a Microbial Community Performing Photosynthetic Biological Nutrient Removal.</title>
        <authorList>
            <person name="Mcdaniel E.A."/>
        </authorList>
    </citation>
    <scope>NUCLEOTIDE SEQUENCE</scope>
    <source>
        <strain evidence="1">UWPOB_OBS1</strain>
    </source>
</reference>
<gene>
    <name evidence="1" type="ORF">J0M35_16400</name>
</gene>
<protein>
    <submittedName>
        <fullName evidence="1">Uncharacterized protein</fullName>
    </submittedName>
</protein>
<dbReference type="Proteomes" id="UP000664277">
    <property type="component" value="Unassembled WGS sequence"/>
</dbReference>
<name>A0A8J7PN82_9BACT</name>
<comment type="caution">
    <text evidence="1">The sequence shown here is derived from an EMBL/GenBank/DDBJ whole genome shotgun (WGS) entry which is preliminary data.</text>
</comment>